<name>A0A5J6J0Z9_STRVI</name>
<dbReference type="AlphaFoldDB" id="A0A5J6J0Z9"/>
<evidence type="ECO:0000256" key="1">
    <source>
        <dbReference type="SAM" id="MobiDB-lite"/>
    </source>
</evidence>
<dbReference type="KEGG" id="svn:CP980_02830"/>
<organism evidence="2 3">
    <name type="scientific">Streptomyces vinaceus</name>
    <dbReference type="NCBI Taxonomy" id="1960"/>
    <lineage>
        <taxon>Bacteria</taxon>
        <taxon>Bacillati</taxon>
        <taxon>Actinomycetota</taxon>
        <taxon>Actinomycetes</taxon>
        <taxon>Kitasatosporales</taxon>
        <taxon>Streptomycetaceae</taxon>
        <taxon>Streptomyces</taxon>
    </lineage>
</organism>
<reference evidence="2 3" key="1">
    <citation type="submission" date="2017-09" db="EMBL/GenBank/DDBJ databases">
        <authorList>
            <person name="Lee N."/>
            <person name="Cho B.-K."/>
        </authorList>
    </citation>
    <scope>NUCLEOTIDE SEQUENCE [LARGE SCALE GENOMIC DNA]</scope>
    <source>
        <strain evidence="2 3">ATCC 27476</strain>
    </source>
</reference>
<feature type="compositionally biased region" description="Basic and acidic residues" evidence="1">
    <location>
        <begin position="13"/>
        <end position="66"/>
    </location>
</feature>
<proteinExistence type="predicted"/>
<feature type="region of interest" description="Disordered" evidence="1">
    <location>
        <begin position="1"/>
        <end position="84"/>
    </location>
</feature>
<feature type="compositionally biased region" description="Gly residues" evidence="1">
    <location>
        <begin position="1"/>
        <end position="11"/>
    </location>
</feature>
<dbReference type="RefSeq" id="WP_150492504.1">
    <property type="nucleotide sequence ID" value="NZ_BNBW01000001.1"/>
</dbReference>
<evidence type="ECO:0000313" key="3">
    <source>
        <dbReference type="Proteomes" id="UP000325563"/>
    </source>
</evidence>
<accession>A0A5J6J0Z9</accession>
<protein>
    <submittedName>
        <fullName evidence="2">Uncharacterized protein</fullName>
    </submittedName>
</protein>
<gene>
    <name evidence="2" type="ORF">CP980_02830</name>
</gene>
<dbReference type="Proteomes" id="UP000325563">
    <property type="component" value="Chromosome"/>
</dbReference>
<sequence>MEDQGGAGGVPLHGHDDKERRRAPHAERTGADKSRTDRTRADKTGADKDPHAIRAADTDEASRLDRVGGAPKKGPGPVREIPGT</sequence>
<dbReference type="EMBL" id="CP023692">
    <property type="protein sequence ID" value="QEV44145.1"/>
    <property type="molecule type" value="Genomic_DNA"/>
</dbReference>
<keyword evidence="3" id="KW-1185">Reference proteome</keyword>
<dbReference type="GeneID" id="95609499"/>
<feature type="compositionally biased region" description="Low complexity" evidence="1">
    <location>
        <begin position="68"/>
        <end position="77"/>
    </location>
</feature>
<evidence type="ECO:0000313" key="2">
    <source>
        <dbReference type="EMBL" id="QEV44145.1"/>
    </source>
</evidence>